<feature type="compositionally biased region" description="Polar residues" evidence="1">
    <location>
        <begin position="135"/>
        <end position="158"/>
    </location>
</feature>
<evidence type="ECO:0000313" key="3">
    <source>
        <dbReference type="Proteomes" id="UP000007797"/>
    </source>
</evidence>
<gene>
    <name evidence="2" type="ORF">DFA_00004</name>
</gene>
<feature type="compositionally biased region" description="Low complexity" evidence="1">
    <location>
        <begin position="460"/>
        <end position="483"/>
    </location>
</feature>
<organism evidence="2 3">
    <name type="scientific">Cavenderia fasciculata</name>
    <name type="common">Slime mold</name>
    <name type="synonym">Dictyostelium fasciculatum</name>
    <dbReference type="NCBI Taxonomy" id="261658"/>
    <lineage>
        <taxon>Eukaryota</taxon>
        <taxon>Amoebozoa</taxon>
        <taxon>Evosea</taxon>
        <taxon>Eumycetozoa</taxon>
        <taxon>Dictyostelia</taxon>
        <taxon>Acytosteliales</taxon>
        <taxon>Cavenderiaceae</taxon>
        <taxon>Cavenderia</taxon>
    </lineage>
</organism>
<dbReference type="EMBL" id="GL883014">
    <property type="protein sequence ID" value="EGG19427.1"/>
    <property type="molecule type" value="Genomic_DNA"/>
</dbReference>
<feature type="compositionally biased region" description="Acidic residues" evidence="1">
    <location>
        <begin position="161"/>
        <end position="184"/>
    </location>
</feature>
<feature type="region of interest" description="Disordered" evidence="1">
    <location>
        <begin position="1"/>
        <end position="67"/>
    </location>
</feature>
<dbReference type="PANTHER" id="PTHR20916:SF26">
    <property type="entry name" value="CYSTEINE-RICH PROTEIN 2-BINDING PROTEIN"/>
    <property type="match status" value="1"/>
</dbReference>
<accession>F4PXB7</accession>
<evidence type="ECO:0000256" key="1">
    <source>
        <dbReference type="SAM" id="MobiDB-lite"/>
    </source>
</evidence>
<feature type="region of interest" description="Disordered" evidence="1">
    <location>
        <begin position="435"/>
        <end position="483"/>
    </location>
</feature>
<dbReference type="GO" id="GO:0004402">
    <property type="term" value="F:histone acetyltransferase activity"/>
    <property type="evidence" value="ECO:0007669"/>
    <property type="project" value="TreeGrafter"/>
</dbReference>
<dbReference type="OMA" id="IEWVAYS"/>
<evidence type="ECO:0000313" key="2">
    <source>
        <dbReference type="EMBL" id="EGG19427.1"/>
    </source>
</evidence>
<dbReference type="RefSeq" id="XP_004357721.1">
    <property type="nucleotide sequence ID" value="XM_004357664.1"/>
</dbReference>
<sequence>MDVTESTNTDEETSSKEQQQPISPPKTSQFALPSTNYNINDNSNNNNNSNSNANNNTTNNRYTPYRQGDNLSFKDRLELIEQVVSMYPLLEKDNMVYSILNRNNWSVERSLTELQKRHDYQEKLDREKKKLSPTGAATLSSSIVLDTSGEMSESSMTNDESHEEEMEEEPSDEFEEEEEEEMEGNVDPQQQFPKIIEDIQTLKDIFGSAYHDFELKAYYMMCGGNLELIIDQLVTEQNNIAKKSSAGTGGGGVAGVVDPLLKNDSNVVQPTEVRHPITSRLTEQEKRQLQLQLIQEQESLEKKFEDKKKHEIASHPNKKSYSKDDILKELKDLFKSTVEEGVIEWVAYNCQYDLGAAVTQLVDLKHNNLMNKSALPTMYQPHLDPTITANLANGFNALKGIATPQQTVDTTQPTHLTSQNSNESMSFIIDKVTTLSSNDKDNDNNNNNNNNKTVFSPWGSPTSEQQTTTTTTTTANNPTTHQQ</sequence>
<dbReference type="Proteomes" id="UP000007797">
    <property type="component" value="Unassembled WGS sequence"/>
</dbReference>
<feature type="compositionally biased region" description="Polar residues" evidence="1">
    <location>
        <begin position="18"/>
        <end position="33"/>
    </location>
</feature>
<dbReference type="OrthoDB" id="20904at2759"/>
<feature type="region of interest" description="Disordered" evidence="1">
    <location>
        <begin position="122"/>
        <end position="188"/>
    </location>
</feature>
<dbReference type="KEGG" id="dfa:DFA_00004"/>
<dbReference type="AlphaFoldDB" id="F4PXB7"/>
<name>F4PXB7_CACFS</name>
<reference evidence="3" key="1">
    <citation type="journal article" date="2011" name="Genome Res.">
        <title>Phylogeny-wide analysis of social amoeba genomes highlights ancient origins for complex intercellular communication.</title>
        <authorList>
            <person name="Heidel A.J."/>
            <person name="Lawal H.M."/>
            <person name="Felder M."/>
            <person name="Schilde C."/>
            <person name="Helps N.R."/>
            <person name="Tunggal B."/>
            <person name="Rivero F."/>
            <person name="John U."/>
            <person name="Schleicher M."/>
            <person name="Eichinger L."/>
            <person name="Platzer M."/>
            <person name="Noegel A.A."/>
            <person name="Schaap P."/>
            <person name="Gloeckner G."/>
        </authorList>
    </citation>
    <scope>NUCLEOTIDE SEQUENCE [LARGE SCALE GENOMIC DNA]</scope>
    <source>
        <strain evidence="3">SH3</strain>
    </source>
</reference>
<feature type="compositionally biased region" description="Low complexity" evidence="1">
    <location>
        <begin position="34"/>
        <end position="60"/>
    </location>
</feature>
<protein>
    <recommendedName>
        <fullName evidence="4">CUE domain-containing protein</fullName>
    </recommendedName>
</protein>
<dbReference type="GeneID" id="14871545"/>
<proteinExistence type="predicted"/>
<keyword evidence="3" id="KW-1185">Reference proteome</keyword>
<dbReference type="PANTHER" id="PTHR20916">
    <property type="entry name" value="CYSTEINE AND GLYCINE-RICH PROTEIN 2 BINDING PROTEIN"/>
    <property type="match status" value="1"/>
</dbReference>
<evidence type="ECO:0008006" key="4">
    <source>
        <dbReference type="Google" id="ProtNLM"/>
    </source>
</evidence>